<protein>
    <submittedName>
        <fullName evidence="2">TIGR02594 family protein</fullName>
    </submittedName>
</protein>
<dbReference type="AlphaFoldDB" id="A0A2T3JAM4"/>
<dbReference type="InterPro" id="IPR036366">
    <property type="entry name" value="PGBDSf"/>
</dbReference>
<dbReference type="Proteomes" id="UP000240987">
    <property type="component" value="Unassembled WGS sequence"/>
</dbReference>
<proteinExistence type="predicted"/>
<dbReference type="Pfam" id="PF01471">
    <property type="entry name" value="PG_binding_1"/>
    <property type="match status" value="1"/>
</dbReference>
<dbReference type="OrthoDB" id="8754850at2"/>
<dbReference type="NCBIfam" id="TIGR02594">
    <property type="entry name" value="TIGR02594 family protein"/>
    <property type="match status" value="1"/>
</dbReference>
<accession>A0A2T3JAM4</accession>
<evidence type="ECO:0000313" key="2">
    <source>
        <dbReference type="EMBL" id="PSU45851.1"/>
    </source>
</evidence>
<sequence>MSIKTIQQALQDQGIDPGPIDGILGRKTVRAIKQFQTSNNLVADGLVGPQTSALLFKGHKRPENSKFDIPVTLPWMDAAFRLIGTQENPGRGSNEAILGWAEDLEITSYNDDDIPWCGLFVAHCVGSQLAEEPLPTNPLGARKWSQFGDEVSPRFGSVLVFWRGSRNGWKGHVGFYWAEDDDAYHVLGGNQSDSVSVTRISKSRLITARWPHTGLPGDVQIRIAASNGKLLSVNEA</sequence>
<name>A0A2T3JAM4_9GAMM</name>
<evidence type="ECO:0000313" key="3">
    <source>
        <dbReference type="Proteomes" id="UP000240987"/>
    </source>
</evidence>
<dbReference type="InterPro" id="IPR013423">
    <property type="entry name" value="CHP02594"/>
</dbReference>
<dbReference type="InterPro" id="IPR036365">
    <property type="entry name" value="PGBD-like_sf"/>
</dbReference>
<feature type="domain" description="Peptidoglycan binding-like" evidence="1">
    <location>
        <begin position="3"/>
        <end position="55"/>
    </location>
</feature>
<dbReference type="InterPro" id="IPR002477">
    <property type="entry name" value="Peptidoglycan-bd-like"/>
</dbReference>
<comment type="caution">
    <text evidence="2">The sequence shown here is derived from an EMBL/GenBank/DDBJ whole genome shotgun (WGS) entry which is preliminary data.</text>
</comment>
<reference evidence="2 3" key="1">
    <citation type="submission" date="2018-01" db="EMBL/GenBank/DDBJ databases">
        <title>Whole genome sequencing of Histamine producing bacteria.</title>
        <authorList>
            <person name="Butler K."/>
        </authorList>
    </citation>
    <scope>NUCLEOTIDE SEQUENCE [LARGE SCALE GENOMIC DNA]</scope>
    <source>
        <strain evidence="2 3">JCM 12947</strain>
    </source>
</reference>
<dbReference type="RefSeq" id="WP_107244416.1">
    <property type="nucleotide sequence ID" value="NZ_PYMJ01000026.1"/>
</dbReference>
<keyword evidence="3" id="KW-1185">Reference proteome</keyword>
<evidence type="ECO:0000259" key="1">
    <source>
        <dbReference type="Pfam" id="PF01471"/>
    </source>
</evidence>
<dbReference type="EMBL" id="PYMJ01000026">
    <property type="protein sequence ID" value="PSU45851.1"/>
    <property type="molecule type" value="Genomic_DNA"/>
</dbReference>
<organism evidence="2 3">
    <name type="scientific">Photobacterium frigidiphilum</name>
    <dbReference type="NCBI Taxonomy" id="264736"/>
    <lineage>
        <taxon>Bacteria</taxon>
        <taxon>Pseudomonadati</taxon>
        <taxon>Pseudomonadota</taxon>
        <taxon>Gammaproteobacteria</taxon>
        <taxon>Vibrionales</taxon>
        <taxon>Vibrionaceae</taxon>
        <taxon>Photobacterium</taxon>
    </lineage>
</organism>
<gene>
    <name evidence="2" type="ORF">C9J12_20645</name>
</gene>
<dbReference type="Gene3D" id="1.10.101.10">
    <property type="entry name" value="PGBD-like superfamily/PGBD"/>
    <property type="match status" value="1"/>
</dbReference>
<dbReference type="SUPFAM" id="SSF47090">
    <property type="entry name" value="PGBD-like"/>
    <property type="match status" value="1"/>
</dbReference>